<dbReference type="PANTHER" id="PTHR11122">
    <property type="entry name" value="APOSPORY-ASSOCIATED PROTEIN C-RELATED"/>
    <property type="match status" value="1"/>
</dbReference>
<comment type="catalytic activity">
    <reaction evidence="1">
        <text>alpha-D-glucose 6-phosphate = beta-D-glucose 6-phosphate</text>
        <dbReference type="Rhea" id="RHEA:16249"/>
        <dbReference type="ChEBI" id="CHEBI:58225"/>
        <dbReference type="ChEBI" id="CHEBI:58247"/>
        <dbReference type="EC" id="5.1.3.15"/>
    </reaction>
</comment>
<accession>A0A840VGM7</accession>
<evidence type="ECO:0000313" key="6">
    <source>
        <dbReference type="EMBL" id="MBB5353748.1"/>
    </source>
</evidence>
<sequence>MEPTPKLPPTVVLVEATPGYPILEIRHPQCFGRLALHGAHVMEWQPVSADAPVLYLSPDALLQPGKAIRGGIPICWPWFNAHPSDSSLPSHGFARTHFWELEAAEEDESGVTISLRFRSGDLAAYLDVYFGEWLEIALETTNLGDEPLPLSGALHTYLAISSIAQVQVDGLSGDQYLDTVGDRTERVQSGLVYFDREVDRIYENDSSALLVDSGYERVIVVEKEGSPSTVVWNPWVDKAKNLSDLPDEAYRDFVCIEAAISNDRAIILAPGGSHVLSTTLRVEDH</sequence>
<evidence type="ECO:0000256" key="5">
    <source>
        <dbReference type="PIRSR" id="PIRSR016020-1"/>
    </source>
</evidence>
<dbReference type="InterPro" id="IPR025532">
    <property type="entry name" value="G6P_1-epimerase"/>
</dbReference>
<organism evidence="6 7">
    <name type="scientific">Haloferula luteola</name>
    <dbReference type="NCBI Taxonomy" id="595692"/>
    <lineage>
        <taxon>Bacteria</taxon>
        <taxon>Pseudomonadati</taxon>
        <taxon>Verrucomicrobiota</taxon>
        <taxon>Verrucomicrobiia</taxon>
        <taxon>Verrucomicrobiales</taxon>
        <taxon>Verrucomicrobiaceae</taxon>
        <taxon>Haloferula</taxon>
    </lineage>
</organism>
<feature type="active site" evidence="5">
    <location>
        <position position="155"/>
    </location>
</feature>
<protein>
    <recommendedName>
        <fullName evidence="4">Putative glucose-6-phosphate 1-epimerase</fullName>
        <ecNumber evidence="4">5.1.3.15</ecNumber>
    </recommendedName>
</protein>
<dbReference type="AlphaFoldDB" id="A0A840VGM7"/>
<comment type="similarity">
    <text evidence="2 4">Belongs to the glucose-6-phosphate 1-epimerase family.</text>
</comment>
<dbReference type="GO" id="GO:0005975">
    <property type="term" value="P:carbohydrate metabolic process"/>
    <property type="evidence" value="ECO:0007669"/>
    <property type="project" value="InterPro"/>
</dbReference>
<dbReference type="PANTHER" id="PTHR11122:SF13">
    <property type="entry name" value="GLUCOSE-6-PHOSPHATE 1-EPIMERASE"/>
    <property type="match status" value="1"/>
</dbReference>
<name>A0A840VGM7_9BACT</name>
<gene>
    <name evidence="6" type="ORF">HNR46_004010</name>
</gene>
<feature type="active site" evidence="5">
    <location>
        <position position="257"/>
    </location>
</feature>
<evidence type="ECO:0000256" key="3">
    <source>
        <dbReference type="ARBA" id="ARBA00023235"/>
    </source>
</evidence>
<dbReference type="InterPro" id="IPR008183">
    <property type="entry name" value="Aldose_1/G6P_1-epimerase"/>
</dbReference>
<dbReference type="InterPro" id="IPR014718">
    <property type="entry name" value="GH-type_carb-bd"/>
</dbReference>
<dbReference type="CDD" id="cd09020">
    <property type="entry name" value="D-hex-6-P-epi_like"/>
    <property type="match status" value="1"/>
</dbReference>
<dbReference type="EC" id="5.1.3.15" evidence="4"/>
<reference evidence="6 7" key="1">
    <citation type="submission" date="2020-08" db="EMBL/GenBank/DDBJ databases">
        <title>Genomic Encyclopedia of Type Strains, Phase IV (KMG-IV): sequencing the most valuable type-strain genomes for metagenomic binning, comparative biology and taxonomic classification.</title>
        <authorList>
            <person name="Goeker M."/>
        </authorList>
    </citation>
    <scope>NUCLEOTIDE SEQUENCE [LARGE SCALE GENOMIC DNA]</scope>
    <source>
        <strain evidence="6 7">YC6886</strain>
    </source>
</reference>
<evidence type="ECO:0000256" key="4">
    <source>
        <dbReference type="PIRNR" id="PIRNR016020"/>
    </source>
</evidence>
<dbReference type="GO" id="GO:0047938">
    <property type="term" value="F:glucose-6-phosphate 1-epimerase activity"/>
    <property type="evidence" value="ECO:0007669"/>
    <property type="project" value="UniProtKB-UniRule"/>
</dbReference>
<dbReference type="SUPFAM" id="SSF74650">
    <property type="entry name" value="Galactose mutarotase-like"/>
    <property type="match status" value="1"/>
</dbReference>
<evidence type="ECO:0000256" key="2">
    <source>
        <dbReference type="ARBA" id="ARBA00005866"/>
    </source>
</evidence>
<keyword evidence="7" id="KW-1185">Reference proteome</keyword>
<evidence type="ECO:0000313" key="7">
    <source>
        <dbReference type="Proteomes" id="UP000557717"/>
    </source>
</evidence>
<dbReference type="PIRSF" id="PIRSF016020">
    <property type="entry name" value="PHexose_mutarotase"/>
    <property type="match status" value="1"/>
</dbReference>
<dbReference type="Gene3D" id="2.70.98.10">
    <property type="match status" value="1"/>
</dbReference>
<evidence type="ECO:0000256" key="1">
    <source>
        <dbReference type="ARBA" id="ARBA00001096"/>
    </source>
</evidence>
<comment type="caution">
    <text evidence="6">The sequence shown here is derived from an EMBL/GenBank/DDBJ whole genome shotgun (WGS) entry which is preliminary data.</text>
</comment>
<keyword evidence="3 4" id="KW-0413">Isomerase</keyword>
<dbReference type="RefSeq" id="WP_184022078.1">
    <property type="nucleotide sequence ID" value="NZ_JACHFD010000034.1"/>
</dbReference>
<dbReference type="GO" id="GO:0030246">
    <property type="term" value="F:carbohydrate binding"/>
    <property type="evidence" value="ECO:0007669"/>
    <property type="project" value="UniProtKB-UniRule"/>
</dbReference>
<dbReference type="Proteomes" id="UP000557717">
    <property type="component" value="Unassembled WGS sequence"/>
</dbReference>
<proteinExistence type="inferred from homology"/>
<dbReference type="Pfam" id="PF01263">
    <property type="entry name" value="Aldose_epim"/>
    <property type="match status" value="1"/>
</dbReference>
<dbReference type="InterPro" id="IPR011013">
    <property type="entry name" value="Gal_mutarotase_sf_dom"/>
</dbReference>
<dbReference type="EMBL" id="JACHFD010000034">
    <property type="protein sequence ID" value="MBB5353748.1"/>
    <property type="molecule type" value="Genomic_DNA"/>
</dbReference>